<reference evidence="1" key="1">
    <citation type="submission" date="2020-11" db="EMBL/GenBank/DDBJ databases">
        <authorList>
            <person name="Tran Van P."/>
        </authorList>
    </citation>
    <scope>NUCLEOTIDE SEQUENCE</scope>
</reference>
<evidence type="ECO:0000313" key="1">
    <source>
        <dbReference type="EMBL" id="CAD7246378.1"/>
    </source>
</evidence>
<dbReference type="EMBL" id="LR900631">
    <property type="protein sequence ID" value="CAD7246378.1"/>
    <property type="molecule type" value="Genomic_DNA"/>
</dbReference>
<name>A0A7R9A797_9CRUS</name>
<dbReference type="AlphaFoldDB" id="A0A7R9A797"/>
<sequence length="156" mass="17549">MDRKSSFAISHHPVIMSPDAFIPIPSTRDEHMLIEECDCMTLERNRNIRPRLSAEVQAYFPGISHPSHEEKRVLNDNSRGIINEEWRGNAEHLIPLVGGLMGILLLHMEDLHFLPSAVNEFAEEMREDGGGGGLDAPSPTRVPTGFALLDELRCRR</sequence>
<accession>A0A7R9A797</accession>
<evidence type="ECO:0000313" key="2">
    <source>
        <dbReference type="Proteomes" id="UP000677054"/>
    </source>
</evidence>
<keyword evidence="2" id="KW-1185">Reference proteome</keyword>
<dbReference type="Proteomes" id="UP000677054">
    <property type="component" value="Unassembled WGS sequence"/>
</dbReference>
<gene>
    <name evidence="1" type="ORF">DSTB1V02_LOCUS6228</name>
</gene>
<organism evidence="1">
    <name type="scientific">Darwinula stevensoni</name>
    <dbReference type="NCBI Taxonomy" id="69355"/>
    <lineage>
        <taxon>Eukaryota</taxon>
        <taxon>Metazoa</taxon>
        <taxon>Ecdysozoa</taxon>
        <taxon>Arthropoda</taxon>
        <taxon>Crustacea</taxon>
        <taxon>Oligostraca</taxon>
        <taxon>Ostracoda</taxon>
        <taxon>Podocopa</taxon>
        <taxon>Podocopida</taxon>
        <taxon>Darwinulocopina</taxon>
        <taxon>Darwinuloidea</taxon>
        <taxon>Darwinulidae</taxon>
        <taxon>Darwinula</taxon>
    </lineage>
</organism>
<protein>
    <submittedName>
        <fullName evidence="1">Uncharacterized protein</fullName>
    </submittedName>
</protein>
<dbReference type="EMBL" id="CAJPEV010001114">
    <property type="protein sequence ID" value="CAG0890827.1"/>
    <property type="molecule type" value="Genomic_DNA"/>
</dbReference>
<proteinExistence type="predicted"/>